<gene>
    <name evidence="2" type="ORF">KL86CIT2_30021</name>
    <name evidence="3" type="ORF">KM92CIT3_80796</name>
</gene>
<dbReference type="InterPro" id="IPR006949">
    <property type="entry name" value="Barrel_Baseplate_J-like"/>
</dbReference>
<dbReference type="EMBL" id="FLUA01000027">
    <property type="protein sequence ID" value="SBV63355.1"/>
    <property type="molecule type" value="Genomic_DNA"/>
</dbReference>
<evidence type="ECO:0000313" key="2">
    <source>
        <dbReference type="EMBL" id="SBV63355.1"/>
    </source>
</evidence>
<dbReference type="Pfam" id="PF04865">
    <property type="entry name" value="Baseplate_J"/>
    <property type="match status" value="1"/>
</dbReference>
<protein>
    <recommendedName>
        <fullName evidence="1">Baseplate protein J-like barrel domain-containing protein</fullName>
    </recommendedName>
</protein>
<dbReference type="EMBL" id="FLUB01000020">
    <property type="protein sequence ID" value="SBV68261.1"/>
    <property type="molecule type" value="Genomic_DNA"/>
</dbReference>
<proteinExistence type="predicted"/>
<sequence>MESYKYLSPEGVIVPDTSQILTDTENEWKATFGSDLDVTPDTPQGMIIASDVAVRSEVVANNAAVANQINPNYAGGLFLDDIWALTGGKRRASTYTLVDGVALTGVPGVVIPSGSRRSSNGNMFELLSTVELDNSGKGTGIFQALEPGAIPCPAHTLKDPVVGYTSVGWETSDNPVAGTMGTEEQSDLLARKERRQTLAIQGRSIGEAVYSNVRAVAGVNSLSFRENVDGTTKTIDGISLIGHSVWACIDGGEDAAVAAALYRSKTGGAAWNGSVSVDVTDAWSGQKSTVKFDRPTAKPVMAKFTVVSKGVGTGDPTSLIKDTIVKYANGQLDNGEEGFTLGTDVSPFELSAAANTASPQIFIKSVEIANKATTPTWSKDDIAIGLNEKATIQVDDILVVTT</sequence>
<accession>A0A212INV3</accession>
<reference evidence="3" key="1">
    <citation type="submission" date="2016-04" db="EMBL/GenBank/DDBJ databases">
        <authorList>
            <person name="Evans L.H."/>
            <person name="Alamgir A."/>
            <person name="Owens N."/>
            <person name="Weber N.D."/>
            <person name="Virtaneva K."/>
            <person name="Barbian K."/>
            <person name="Babar A."/>
            <person name="Rosenke K."/>
        </authorList>
    </citation>
    <scope>NUCLEOTIDE SEQUENCE</scope>
    <source>
        <strain evidence="2">86-2</strain>
        <strain evidence="3">92-3</strain>
    </source>
</reference>
<dbReference type="RefSeq" id="WP_181635574.1">
    <property type="nucleotide sequence ID" value="NZ_LT598669.1"/>
</dbReference>
<evidence type="ECO:0000259" key="1">
    <source>
        <dbReference type="Pfam" id="PF04865"/>
    </source>
</evidence>
<evidence type="ECO:0000313" key="3">
    <source>
        <dbReference type="EMBL" id="SBV68261.1"/>
    </source>
</evidence>
<feature type="domain" description="Baseplate protein J-like barrel" evidence="1">
    <location>
        <begin position="101"/>
        <end position="168"/>
    </location>
</feature>
<organism evidence="3">
    <name type="scientific">uncultured Citrobacter sp</name>
    <dbReference type="NCBI Taxonomy" id="200446"/>
    <lineage>
        <taxon>Bacteria</taxon>
        <taxon>Pseudomonadati</taxon>
        <taxon>Pseudomonadota</taxon>
        <taxon>Gammaproteobacteria</taxon>
        <taxon>Enterobacterales</taxon>
        <taxon>Enterobacteriaceae</taxon>
        <taxon>Citrobacter</taxon>
        <taxon>environmental samples</taxon>
    </lineage>
</organism>
<name>A0A212INV3_9ENTR</name>
<dbReference type="AlphaFoldDB" id="A0A212INV3"/>